<protein>
    <recommendedName>
        <fullName evidence="5">Acyl-CoA synthetase</fullName>
    </recommendedName>
</protein>
<dbReference type="Pfam" id="PF23562">
    <property type="entry name" value="AMP-binding_C_3"/>
    <property type="match status" value="1"/>
</dbReference>
<dbReference type="GO" id="GO:0016020">
    <property type="term" value="C:membrane"/>
    <property type="evidence" value="ECO:0007669"/>
    <property type="project" value="TreeGrafter"/>
</dbReference>
<dbReference type="PANTHER" id="PTHR43272">
    <property type="entry name" value="LONG-CHAIN-FATTY-ACID--COA LIGASE"/>
    <property type="match status" value="1"/>
</dbReference>
<name>A0A378TQI1_9MYCO</name>
<dbReference type="EMBL" id="UGQT01000001">
    <property type="protein sequence ID" value="STZ61896.1"/>
    <property type="molecule type" value="Genomic_DNA"/>
</dbReference>
<dbReference type="PANTHER" id="PTHR43272:SF32">
    <property type="entry name" value="AMP-DEPENDENT SYNTHETASE_LIGASE DOMAIN-CONTAINING PROTEIN"/>
    <property type="match status" value="1"/>
</dbReference>
<dbReference type="Pfam" id="PF00501">
    <property type="entry name" value="AMP-binding"/>
    <property type="match status" value="1"/>
</dbReference>
<evidence type="ECO:0000256" key="3">
    <source>
        <dbReference type="ARBA" id="ARBA00022832"/>
    </source>
</evidence>
<keyword evidence="3" id="KW-0276">Fatty acid metabolism</keyword>
<dbReference type="PROSITE" id="PS00455">
    <property type="entry name" value="AMP_BINDING"/>
    <property type="match status" value="1"/>
</dbReference>
<evidence type="ECO:0000256" key="1">
    <source>
        <dbReference type="ARBA" id="ARBA00006432"/>
    </source>
</evidence>
<dbReference type="SUPFAM" id="SSF56801">
    <property type="entry name" value="Acetyl-CoA synthetase-like"/>
    <property type="match status" value="1"/>
</dbReference>
<dbReference type="InterPro" id="IPR042099">
    <property type="entry name" value="ANL_N_sf"/>
</dbReference>
<keyword evidence="4" id="KW-0443">Lipid metabolism</keyword>
<dbReference type="GO" id="GO:0004467">
    <property type="term" value="F:long-chain fatty acid-CoA ligase activity"/>
    <property type="evidence" value="ECO:0007669"/>
    <property type="project" value="TreeGrafter"/>
</dbReference>
<evidence type="ECO:0000259" key="6">
    <source>
        <dbReference type="Pfam" id="PF00501"/>
    </source>
</evidence>
<comment type="similarity">
    <text evidence="1">Belongs to the ATP-dependent AMP-binding enzyme family.</text>
</comment>
<feature type="domain" description="AMP-dependent synthetase/ligase" evidence="6">
    <location>
        <begin position="14"/>
        <end position="415"/>
    </location>
</feature>
<keyword evidence="2 7" id="KW-0436">Ligase</keyword>
<evidence type="ECO:0000256" key="5">
    <source>
        <dbReference type="ARBA" id="ARBA00032875"/>
    </source>
</evidence>
<proteinExistence type="inferred from homology"/>
<dbReference type="InterPro" id="IPR000873">
    <property type="entry name" value="AMP-dep_synth/lig_dom"/>
</dbReference>
<sequence>MGEHDSVAAAVYEHERNNPDHVIYQRLVGGSWTDVSCAEAAAQVRAAARGLIAKGVNPGDRVAVLSATRYEWAILDLAILSVGALTVPIYETSSAEQVRWVLTDSGAVLLFTETDQHAALAAELTAELPDLREVLTIDGSTPAALDVLAEAGASVDAGEVDARVGALRSDAPATLIYTSGTTGRPKGCQLTHSNLLHEIRGAKSAVPTLLQKGERLLVFLPLAHVLARAITLAAFHNLVTVGFTSDIKNLVPMFSVFKPTIVVSVPRVFEKVYNTAEQNAANDGKGKIFAIAAQTAIEWSEAQDGTGPGLVLRLKHAVFDKLVYGKLRAALGGDCRASISGGAPLGARLCHFYRGVGLTIYEGYGLTETSAAITVNQVGALKVGSVGKLVPGNSMRIADDGELMVRGGVVFAGYWRNDEATAGAFTDGWFHTGDLGEVDTDGFLKIVGRKKEIIVTAGGKNVAPAVLEDQLRAHPLISQAMAVGDAQPFIGALITIDPEAFEGWKQRNGKDSGATVADLATDSDLMAEVDGAVKQANTAVSHAEQIRKFRILGVDFTEDTGELTPTMKVKRKVVAEKFADDIDALYAKG</sequence>
<evidence type="ECO:0000256" key="2">
    <source>
        <dbReference type="ARBA" id="ARBA00022598"/>
    </source>
</evidence>
<organism evidence="7 8">
    <name type="scientific">Mycolicibacterium tokaiense</name>
    <dbReference type="NCBI Taxonomy" id="39695"/>
    <lineage>
        <taxon>Bacteria</taxon>
        <taxon>Bacillati</taxon>
        <taxon>Actinomycetota</taxon>
        <taxon>Actinomycetes</taxon>
        <taxon>Mycobacteriales</taxon>
        <taxon>Mycobacteriaceae</taxon>
        <taxon>Mycolicibacterium</taxon>
    </lineage>
</organism>
<dbReference type="AlphaFoldDB" id="A0A378TQI1"/>
<reference evidence="7 8" key="1">
    <citation type="submission" date="2018-06" db="EMBL/GenBank/DDBJ databases">
        <authorList>
            <consortium name="Pathogen Informatics"/>
            <person name="Doyle S."/>
        </authorList>
    </citation>
    <scope>NUCLEOTIDE SEQUENCE [LARGE SCALE GENOMIC DNA]</scope>
    <source>
        <strain evidence="7 8">NCTC10821</strain>
    </source>
</reference>
<evidence type="ECO:0000313" key="8">
    <source>
        <dbReference type="Proteomes" id="UP000254978"/>
    </source>
</evidence>
<evidence type="ECO:0000256" key="4">
    <source>
        <dbReference type="ARBA" id="ARBA00023098"/>
    </source>
</evidence>
<evidence type="ECO:0000313" key="7">
    <source>
        <dbReference type="EMBL" id="STZ61896.1"/>
    </source>
</evidence>
<dbReference type="Proteomes" id="UP000254978">
    <property type="component" value="Unassembled WGS sequence"/>
</dbReference>
<dbReference type="CDD" id="cd05907">
    <property type="entry name" value="VL_LC_FACS_like"/>
    <property type="match status" value="1"/>
</dbReference>
<keyword evidence="8" id="KW-1185">Reference proteome</keyword>
<dbReference type="InterPro" id="IPR020845">
    <property type="entry name" value="AMP-binding_CS"/>
</dbReference>
<dbReference type="Gene3D" id="3.40.50.12780">
    <property type="entry name" value="N-terminal domain of ligase-like"/>
    <property type="match status" value="1"/>
</dbReference>
<accession>A0A378TQI1</accession>
<gene>
    <name evidence="7" type="ORF">NCTC10821_05457</name>
</gene>